<evidence type="ECO:0000256" key="3">
    <source>
        <dbReference type="ARBA" id="ARBA00022525"/>
    </source>
</evidence>
<keyword evidence="17" id="KW-1185">Reference proteome</keyword>
<dbReference type="FunFam" id="2.10.25.10:FF:000193">
    <property type="entry name" value="Laminin subunit gamma 1"/>
    <property type="match status" value="1"/>
</dbReference>
<evidence type="ECO:0000259" key="15">
    <source>
        <dbReference type="PROSITE" id="PS51115"/>
    </source>
</evidence>
<dbReference type="GO" id="GO:0005576">
    <property type="term" value="C:extracellular region"/>
    <property type="evidence" value="ECO:0007669"/>
    <property type="project" value="UniProtKB-ARBA"/>
</dbReference>
<feature type="disulfide bond" evidence="11">
    <location>
        <begin position="764"/>
        <end position="773"/>
    </location>
</feature>
<feature type="disulfide bond" evidence="11">
    <location>
        <begin position="401"/>
        <end position="413"/>
    </location>
</feature>
<dbReference type="InterPro" id="IPR000742">
    <property type="entry name" value="EGF"/>
</dbReference>
<evidence type="ECO:0000256" key="6">
    <source>
        <dbReference type="ARBA" id="ARBA00022869"/>
    </source>
</evidence>
<evidence type="ECO:0000256" key="4">
    <source>
        <dbReference type="ARBA" id="ARBA00022729"/>
    </source>
</evidence>
<evidence type="ECO:0000256" key="7">
    <source>
        <dbReference type="ARBA" id="ARBA00023157"/>
    </source>
</evidence>
<evidence type="ECO:0000256" key="1">
    <source>
        <dbReference type="ARBA" id="ARBA00002418"/>
    </source>
</evidence>
<feature type="domain" description="Laminin EGF-like" evidence="14">
    <location>
        <begin position="448"/>
        <end position="500"/>
    </location>
</feature>
<dbReference type="Pfam" id="PF00055">
    <property type="entry name" value="Laminin_N"/>
    <property type="match status" value="1"/>
</dbReference>
<reference evidence="18" key="2">
    <citation type="submission" date="2025-08" db="UniProtKB">
        <authorList>
            <consortium name="RefSeq"/>
        </authorList>
    </citation>
    <scope>IDENTIFICATION</scope>
    <source>
        <strain evidence="18">S238N-H82</strain>
        <tissue evidence="18">Testes</tissue>
    </source>
</reference>
<feature type="disulfide bond" evidence="11">
    <location>
        <begin position="421"/>
        <end position="430"/>
    </location>
</feature>
<feature type="coiled-coil region" evidence="12">
    <location>
        <begin position="1085"/>
        <end position="1297"/>
    </location>
</feature>
<evidence type="ECO:0000256" key="9">
    <source>
        <dbReference type="ARBA" id="ARBA00023292"/>
    </source>
</evidence>
<dbReference type="FunFam" id="2.10.25.10:FF:000105">
    <property type="entry name" value="laminin subunit gamma-1"/>
    <property type="match status" value="1"/>
</dbReference>
<dbReference type="OMA" id="GAQKTCT"/>
<dbReference type="GO" id="GO:0009887">
    <property type="term" value="P:animal organ morphogenesis"/>
    <property type="evidence" value="ECO:0000318"/>
    <property type="project" value="GO_Central"/>
</dbReference>
<dbReference type="PROSITE" id="PS51115">
    <property type="entry name" value="LAMININ_IVA"/>
    <property type="match status" value="1"/>
</dbReference>
<dbReference type="FunFam" id="2.10.25.10:FF:000051">
    <property type="entry name" value="Laminin subunit alpha 4"/>
    <property type="match status" value="1"/>
</dbReference>
<comment type="function">
    <text evidence="1">Binding to cells via a high affinity receptor, laminin is thought to mediate the attachment, migration and organization of cells into tissues during embryonic development by interacting with other extracellular matrix components.</text>
</comment>
<feature type="coiled-coil region" evidence="12">
    <location>
        <begin position="1451"/>
        <end position="1513"/>
    </location>
</feature>
<proteinExistence type="predicted"/>
<dbReference type="SMART" id="SM00136">
    <property type="entry name" value="LamNT"/>
    <property type="match status" value="1"/>
</dbReference>
<sequence length="1637" mass="179141">MAGWRGRPGFRTVLNFVACVLGVVSPCLGAVGRHTMGECVDRQGRAQRCMPEFENAAFNKLVVATNTCGDPPIEYCLQTGVTGVTKSCHMCDSSNPRLTHPPRYLTDFNNDDNTTWWQSETMLQGVQYPNEVNITLSLGKSFDITYVRLKFHTSRPESFAIYKRTTEDGEWIPYQYYSGSCRSTFQKINRGVITNRDETEAICTDEFSDISPLTGGNVAFSTLEGRPSAYNFDNSLTLQGWVTATDIRIRLRRLNTFGDEVFRDPKVMSSYYYAISDFAVGGRCKCNGHAASCEANVNTGGGGARLICVCEHNTAGVDCDRCLPMFNDRPWGRATASDSHECQACNCNNLADSCEFDSDLYRRTGHGGRCIGCRQNTAGPNCERCLEYYYRAQQSDPCQPCNCNPLGSIQQQCDPLGRCQCKPGVGGDKCDRCQDGHFGLSEAGCRQCSCDSAGTVNNAGACDQVTGQCQCKQNVEGPRCDRCKPGYFNLDSTNPSGCISCFCYGHSAKCAVASGYAASVISTPFTTAPRYQYGPRFSTFTHGQRGWTGEDRFGNEREIRWTQVGENLGATADSQEPIYFVAPAEYLGNQRLSYGQTLTFKLRVDPEDVRLSAEDIVLEGNGIRLSAAMTAQQNPMPRRVNQEYSFRLHEDPSLGWNQRLTSFDFNRLLSNLTSVKIRGTYTDRGRGFLDDVRLNTAVRSGAQPAASWVEVCECPEGLTGQFCEQVVPGYKQENPQLGPFSPVEQCFCNGHSASCDTVTGECSCQHNTEGIYCERCLKGYYGDATQGTPNDCQPCPCPNQAPCDLAPNGEVVCTSCTEGYIGDRCERCMDGYYGDPIGQYGQPRPCQRCICSGNIDENAVGNCNSITGECLKCVYFTTGTACERCLPGYYGDATSFPKPPCKPCNCYQFGTQAGGECDQNTGQCPCLSNVVGLQCDRCVDGYWNINSGSGCEVCDCDTTGSLDTSCELNSGQCQCKPGVGGRRCEKCLANHYGFSTSGCTACDCDPRGSLSLQCDEFGSCPCREGVVGDKCDACKENYYDVARGCIECPACYGLVQDKVDDHREKLRQLRDLINNVGVNPDLINDQKFEERLKQVEELAKDLLNEARKAAGGAGINADSLREALDALRDKVNEIEKAKNNAQATTNDAKVKVQDADETIRRIQDKLREANNYLGNEGKQALDEAEQAAANFGQGSREMQELAEQAKALANDQTEDAQAIEDTANQALQTSKDALKAVRDALAGQGDIANKRIPDLERKLQDAEEQLDKVNREAADALANAEASADRATKILANAQARQPNIDVDDLKRQTAAIKDEAENSLLPDLAKLEADNRQTVNDINDNYDAAEQLLKDAQDKQDVIDQLLARADAANDKAEQAEEKGRETLGEAQKTLEYLSNFEAKVQESKAKADEALGKEAEIRRIIDEAVSTTDQAEAALGSADSDARTAKKTAEQAKQIAEGAAADAKQVKEDAATIYDQATAVNNNADELKGDVDSAENTFNQKKRQADDDETRVNAAMDAANDAQRKADVAMAKVQGTLDRVNKILEQLDRFSGGGGVDEGRLRAVQAEYDRIKGELDPDAINAIINNLRIDARAQGRLLAYYETLRGDVMSEIRNLEEILRSLPDGCFRPQKIEQL</sequence>
<dbReference type="PROSITE" id="PS50027">
    <property type="entry name" value="EGF_LAM_2"/>
    <property type="match status" value="8"/>
</dbReference>
<feature type="domain" description="Laminin IV type A" evidence="15">
    <location>
        <begin position="542"/>
        <end position="711"/>
    </location>
</feature>
<dbReference type="PRINTS" id="PR00011">
    <property type="entry name" value="EGFLAMININ"/>
</dbReference>
<dbReference type="Gene3D" id="2.10.25.10">
    <property type="entry name" value="Laminin"/>
    <property type="match status" value="9"/>
</dbReference>
<feature type="domain" description="Laminin EGF-like" evidence="14">
    <location>
        <begin position="345"/>
        <end position="400"/>
    </location>
</feature>
<dbReference type="PANTHER" id="PTHR10574">
    <property type="entry name" value="NETRIN/LAMININ-RELATED"/>
    <property type="match status" value="1"/>
</dbReference>
<dbReference type="GO" id="GO:0005604">
    <property type="term" value="C:basement membrane"/>
    <property type="evidence" value="ECO:0000318"/>
    <property type="project" value="GO_Central"/>
</dbReference>
<dbReference type="FunFam" id="2.10.25.10:FF:000166">
    <property type="entry name" value="laminin subunit gamma-1"/>
    <property type="match status" value="1"/>
</dbReference>
<dbReference type="GO" id="GO:0009888">
    <property type="term" value="P:tissue development"/>
    <property type="evidence" value="ECO:0000318"/>
    <property type="project" value="GO_Central"/>
</dbReference>
<protein>
    <submittedName>
        <fullName evidence="18">Laminin subunit gamma-1-like isoform X2</fullName>
    </submittedName>
</protein>
<feature type="disulfide bond" evidence="11">
    <location>
        <begin position="373"/>
        <end position="382"/>
    </location>
</feature>
<dbReference type="SMART" id="SM00180">
    <property type="entry name" value="EGF_Lam"/>
    <property type="match status" value="10"/>
</dbReference>
<dbReference type="SUPFAM" id="SSF57997">
    <property type="entry name" value="Tropomyosin"/>
    <property type="match status" value="1"/>
</dbReference>
<evidence type="ECO:0000256" key="11">
    <source>
        <dbReference type="PROSITE-ProRule" id="PRU00460"/>
    </source>
</evidence>
<feature type="disulfide bond" evidence="11">
    <location>
        <begin position="1002"/>
        <end position="1014"/>
    </location>
</feature>
<keyword evidence="6" id="KW-0084">Basement membrane</keyword>
<feature type="chain" id="PRO_5039917987" evidence="13">
    <location>
        <begin position="30"/>
        <end position="1637"/>
    </location>
</feature>
<dbReference type="PROSITE" id="PS01248">
    <property type="entry name" value="EGF_LAM_1"/>
    <property type="match status" value="5"/>
</dbReference>
<comment type="caution">
    <text evidence="11">Lacks conserved residue(s) required for the propagation of feature annotation.</text>
</comment>
<dbReference type="CDD" id="cd06503">
    <property type="entry name" value="ATP-synt_Fo_b"/>
    <property type="match status" value="1"/>
</dbReference>
<dbReference type="GO" id="GO:0007411">
    <property type="term" value="P:axon guidance"/>
    <property type="evidence" value="ECO:0000318"/>
    <property type="project" value="GO_Central"/>
</dbReference>
<keyword evidence="12" id="KW-0175">Coiled coil</keyword>
<keyword evidence="5" id="KW-0677">Repeat</keyword>
<dbReference type="SMART" id="SM00281">
    <property type="entry name" value="LamB"/>
    <property type="match status" value="1"/>
</dbReference>
<evidence type="ECO:0000313" key="17">
    <source>
        <dbReference type="Proteomes" id="UP000001554"/>
    </source>
</evidence>
<dbReference type="InterPro" id="IPR000034">
    <property type="entry name" value="Laminin_IV"/>
</dbReference>
<dbReference type="InterPro" id="IPR008211">
    <property type="entry name" value="Laminin_N"/>
</dbReference>
<keyword evidence="6" id="KW-0272">Extracellular matrix</keyword>
<feature type="disulfide bond" evidence="11">
    <location>
        <begin position="975"/>
        <end position="984"/>
    </location>
</feature>
<feature type="disulfide bond" evidence="11">
    <location>
        <begin position="1022"/>
        <end position="1031"/>
    </location>
</feature>
<feature type="domain" description="Laminin EGF-like" evidence="14">
    <location>
        <begin position="849"/>
        <end position="903"/>
    </location>
</feature>
<dbReference type="PROSITE" id="PS51117">
    <property type="entry name" value="LAMININ_NTER"/>
    <property type="match status" value="1"/>
</dbReference>
<feature type="disulfide bond" evidence="11">
    <location>
        <begin position="471"/>
        <end position="480"/>
    </location>
</feature>
<dbReference type="FunFam" id="2.10.25.10:FF:000067">
    <property type="entry name" value="Laminin subunit gamma 1"/>
    <property type="match status" value="1"/>
</dbReference>
<dbReference type="FunFam" id="2.10.25.10:FF:000163">
    <property type="entry name" value="laminin subunit gamma-1"/>
    <property type="match status" value="1"/>
</dbReference>
<organism evidence="17 18">
    <name type="scientific">Branchiostoma floridae</name>
    <name type="common">Florida lancelet</name>
    <name type="synonym">Amphioxus</name>
    <dbReference type="NCBI Taxonomy" id="7739"/>
    <lineage>
        <taxon>Eukaryota</taxon>
        <taxon>Metazoa</taxon>
        <taxon>Chordata</taxon>
        <taxon>Cephalochordata</taxon>
        <taxon>Leptocardii</taxon>
        <taxon>Amphioxiformes</taxon>
        <taxon>Branchiostomatidae</taxon>
        <taxon>Branchiostoma</taxon>
    </lineage>
</organism>
<evidence type="ECO:0000256" key="10">
    <source>
        <dbReference type="ARBA" id="ARBA00065619"/>
    </source>
</evidence>
<keyword evidence="4 13" id="KW-0732">Signal</keyword>
<dbReference type="SUPFAM" id="SSF57196">
    <property type="entry name" value="EGF/Laminin"/>
    <property type="match status" value="9"/>
</dbReference>
<feature type="disulfide bond" evidence="11">
    <location>
        <begin position="956"/>
        <end position="973"/>
    </location>
</feature>
<comment type="subcellular location">
    <subcellularLocation>
        <location evidence="2">Secreted</location>
        <location evidence="2">Extracellular space</location>
        <location evidence="2">Extracellular matrix</location>
        <location evidence="2">Basement membrane</location>
    </subcellularLocation>
</comment>
<feature type="disulfide bond" evidence="11">
    <location>
        <begin position="954"/>
        <end position="966"/>
    </location>
</feature>
<name>A0A9J7LN27_BRAFL</name>
<feature type="disulfide bond" evidence="11">
    <location>
        <begin position="873"/>
        <end position="882"/>
    </location>
</feature>
<feature type="domain" description="Laminin EGF-like" evidence="14">
    <location>
        <begin position="401"/>
        <end position="447"/>
    </location>
</feature>
<dbReference type="FunFam" id="2.10.25.10:FF:000224">
    <property type="entry name" value="Usherin"/>
    <property type="match status" value="1"/>
</dbReference>
<evidence type="ECO:0000259" key="16">
    <source>
        <dbReference type="PROSITE" id="PS51117"/>
    </source>
</evidence>
<feature type="signal peptide" evidence="13">
    <location>
        <begin position="1"/>
        <end position="29"/>
    </location>
</feature>
<feature type="domain" description="Laminin EGF-like" evidence="14">
    <location>
        <begin position="904"/>
        <end position="953"/>
    </location>
</feature>
<dbReference type="Gene3D" id="2.60.120.260">
    <property type="entry name" value="Galactose-binding domain-like"/>
    <property type="match status" value="1"/>
</dbReference>
<keyword evidence="7 11" id="KW-1015">Disulfide bond</keyword>
<gene>
    <name evidence="18" type="primary">LOC118421560</name>
</gene>
<dbReference type="InterPro" id="IPR008979">
    <property type="entry name" value="Galactose-bd-like_sf"/>
</dbReference>
<dbReference type="GeneID" id="118421560"/>
<dbReference type="FunFam" id="2.10.25.10:FF:000074">
    <property type="entry name" value="Laminin subunit alpha"/>
    <property type="match status" value="1"/>
</dbReference>
<evidence type="ECO:0000256" key="12">
    <source>
        <dbReference type="SAM" id="Coils"/>
    </source>
</evidence>
<feature type="domain" description="Laminin EGF-like" evidence="14">
    <location>
        <begin position="1002"/>
        <end position="1047"/>
    </location>
</feature>
<dbReference type="FunFam" id="2.60.120.260:FF:000018">
    <property type="entry name" value="Laminin subunit gamma 1"/>
    <property type="match status" value="1"/>
</dbReference>
<feature type="domain" description="Laminin N-terminal" evidence="16">
    <location>
        <begin position="45"/>
        <end position="283"/>
    </location>
</feature>
<dbReference type="FunFam" id="2.10.25.10:FF:000758">
    <property type="entry name" value="Laminin subunit gamma 1"/>
    <property type="match status" value="1"/>
</dbReference>
<feature type="domain" description="Laminin EGF-like" evidence="14">
    <location>
        <begin position="746"/>
        <end position="794"/>
    </location>
</feature>
<feature type="disulfide bond" evidence="11">
    <location>
        <begin position="926"/>
        <end position="935"/>
    </location>
</feature>
<evidence type="ECO:0000256" key="13">
    <source>
        <dbReference type="SAM" id="SignalP"/>
    </source>
</evidence>
<evidence type="ECO:0000256" key="2">
    <source>
        <dbReference type="ARBA" id="ARBA00004302"/>
    </source>
</evidence>
<dbReference type="PANTHER" id="PTHR10574:SF435">
    <property type="entry name" value="LAMININ SUBUNIT GAMMA-1"/>
    <property type="match status" value="1"/>
</dbReference>
<dbReference type="Pfam" id="PF24973">
    <property type="entry name" value="EGF_LMN_ATRN"/>
    <property type="match status" value="1"/>
</dbReference>
<dbReference type="InterPro" id="IPR050440">
    <property type="entry name" value="Laminin/Netrin_ECM"/>
</dbReference>
<dbReference type="SMART" id="SM00181">
    <property type="entry name" value="EGF"/>
    <property type="match status" value="6"/>
</dbReference>
<dbReference type="SUPFAM" id="SSF49785">
    <property type="entry name" value="Galactose-binding domain-like"/>
    <property type="match status" value="1"/>
</dbReference>
<dbReference type="InterPro" id="IPR056863">
    <property type="entry name" value="LMN_ATRN_NET-like_EGF"/>
</dbReference>
<dbReference type="Pfam" id="PF00053">
    <property type="entry name" value="EGF_laminin"/>
    <property type="match status" value="9"/>
</dbReference>
<dbReference type="Pfam" id="PF00052">
    <property type="entry name" value="Laminin_B"/>
    <property type="match status" value="1"/>
</dbReference>
<accession>A0A9J7LN27</accession>
<evidence type="ECO:0000259" key="14">
    <source>
        <dbReference type="PROSITE" id="PS50027"/>
    </source>
</evidence>
<feature type="domain" description="Laminin EGF-like" evidence="14">
    <location>
        <begin position="954"/>
        <end position="1001"/>
    </location>
</feature>
<reference evidence="17" key="1">
    <citation type="journal article" date="2020" name="Nat. Ecol. Evol.">
        <title>Deeply conserved synteny resolves early events in vertebrate evolution.</title>
        <authorList>
            <person name="Simakov O."/>
            <person name="Marletaz F."/>
            <person name="Yue J.X."/>
            <person name="O'Connell B."/>
            <person name="Jenkins J."/>
            <person name="Brandt A."/>
            <person name="Calef R."/>
            <person name="Tung C.H."/>
            <person name="Huang T.K."/>
            <person name="Schmutz J."/>
            <person name="Satoh N."/>
            <person name="Yu J.K."/>
            <person name="Putnam N.H."/>
            <person name="Green R.E."/>
            <person name="Rokhsar D.S."/>
        </authorList>
    </citation>
    <scope>NUCLEOTIDE SEQUENCE [LARGE SCALE GENOMIC DNA]</scope>
    <source>
        <strain evidence="17">S238N-H82</strain>
    </source>
</reference>
<evidence type="ECO:0000256" key="5">
    <source>
        <dbReference type="ARBA" id="ARBA00022737"/>
    </source>
</evidence>
<dbReference type="RefSeq" id="XP_035684795.1">
    <property type="nucleotide sequence ID" value="XM_035828902.1"/>
</dbReference>
<comment type="subunit">
    <text evidence="10">Laminin is a complex glycoprotein, consisting of three different polypeptide chains (alpha, beta, gamma), which are bound to each other by disulfide bonds into a cross-shaped molecule comprising one long and three short arms with globules at each end.</text>
</comment>
<evidence type="ECO:0000256" key="8">
    <source>
        <dbReference type="ARBA" id="ARBA00023180"/>
    </source>
</evidence>
<keyword evidence="9 11" id="KW-0424">Laminin EGF-like domain</keyword>
<evidence type="ECO:0000313" key="18">
    <source>
        <dbReference type="RefSeq" id="XP_035684795.1"/>
    </source>
</evidence>
<keyword evidence="8" id="KW-0325">Glycoprotein</keyword>
<keyword evidence="3" id="KW-0964">Secreted</keyword>
<dbReference type="InterPro" id="IPR002049">
    <property type="entry name" value="LE_dom"/>
</dbReference>
<feature type="coiled-coil region" evidence="12">
    <location>
        <begin position="1336"/>
        <end position="1415"/>
    </location>
</feature>
<dbReference type="CDD" id="cd00055">
    <property type="entry name" value="EGF_Lam"/>
    <property type="match status" value="10"/>
</dbReference>
<dbReference type="Proteomes" id="UP000001554">
    <property type="component" value="Chromosome 8"/>
</dbReference>